<evidence type="ECO:0000313" key="3">
    <source>
        <dbReference type="EMBL" id="GBP06888.1"/>
    </source>
</evidence>
<sequence>MLVSKPRSKESYISKETLELLDERRTQISNKGDKEDAKTINVSKKIKEMRKTVKEKMEFWKNIKRTGRTKRVGHNSRSNRSKRKQSRRSARNPCLRGNLSKVGSPRGRTPRRSSLSPTLFNAVLEHIFRQLNHLGLNINGARLNHLRFADDLVLLEEDPAAIEQMMQSLANESREVGLEINGSKTRLMTNSRETDVIVDGNKIEYVKEYIYLGQIISPSDEMTKEINMRITQGWRKYWSLKEIVKSKDLGNHINKKTFDTCIISVLAYLWL</sequence>
<proteinExistence type="predicted"/>
<dbReference type="InterPro" id="IPR043502">
    <property type="entry name" value="DNA/RNA_pol_sf"/>
</dbReference>
<evidence type="ECO:0000259" key="2">
    <source>
        <dbReference type="PROSITE" id="PS50878"/>
    </source>
</evidence>
<dbReference type="Proteomes" id="UP000299102">
    <property type="component" value="Unassembled WGS sequence"/>
</dbReference>
<feature type="region of interest" description="Disordered" evidence="1">
    <location>
        <begin position="62"/>
        <end position="114"/>
    </location>
</feature>
<dbReference type="EMBL" id="BGZK01000023">
    <property type="protein sequence ID" value="GBP06888.1"/>
    <property type="molecule type" value="Genomic_DNA"/>
</dbReference>
<evidence type="ECO:0000256" key="1">
    <source>
        <dbReference type="SAM" id="MobiDB-lite"/>
    </source>
</evidence>
<dbReference type="PROSITE" id="PS50878">
    <property type="entry name" value="RT_POL"/>
    <property type="match status" value="1"/>
</dbReference>
<gene>
    <name evidence="3" type="ORF">EVAR_92781_1</name>
</gene>
<dbReference type="PANTHER" id="PTHR47027">
    <property type="entry name" value="REVERSE TRANSCRIPTASE DOMAIN-CONTAINING PROTEIN"/>
    <property type="match status" value="1"/>
</dbReference>
<protein>
    <submittedName>
        <fullName evidence="3">Uncharacterized transposon-derived protein F52C9.6</fullName>
    </submittedName>
</protein>
<accession>A0A4C1T0C2</accession>
<feature type="domain" description="Reverse transcriptase" evidence="2">
    <location>
        <begin position="1"/>
        <end position="216"/>
    </location>
</feature>
<dbReference type="STRING" id="151549.A0A4C1T0C2"/>
<dbReference type="InterPro" id="IPR000477">
    <property type="entry name" value="RT_dom"/>
</dbReference>
<dbReference type="SUPFAM" id="SSF56672">
    <property type="entry name" value="DNA/RNA polymerases"/>
    <property type="match status" value="1"/>
</dbReference>
<reference evidence="3 4" key="1">
    <citation type="journal article" date="2019" name="Commun. Biol.">
        <title>The bagworm genome reveals a unique fibroin gene that provides high tensile strength.</title>
        <authorList>
            <person name="Kono N."/>
            <person name="Nakamura H."/>
            <person name="Ohtoshi R."/>
            <person name="Tomita M."/>
            <person name="Numata K."/>
            <person name="Arakawa K."/>
        </authorList>
    </citation>
    <scope>NUCLEOTIDE SEQUENCE [LARGE SCALE GENOMIC DNA]</scope>
</reference>
<dbReference type="Pfam" id="PF00078">
    <property type="entry name" value="RVT_1"/>
    <property type="match status" value="1"/>
</dbReference>
<dbReference type="AlphaFoldDB" id="A0A4C1T0C2"/>
<dbReference type="OrthoDB" id="410104at2759"/>
<organism evidence="3 4">
    <name type="scientific">Eumeta variegata</name>
    <name type="common">Bagworm moth</name>
    <name type="synonym">Eumeta japonica</name>
    <dbReference type="NCBI Taxonomy" id="151549"/>
    <lineage>
        <taxon>Eukaryota</taxon>
        <taxon>Metazoa</taxon>
        <taxon>Ecdysozoa</taxon>
        <taxon>Arthropoda</taxon>
        <taxon>Hexapoda</taxon>
        <taxon>Insecta</taxon>
        <taxon>Pterygota</taxon>
        <taxon>Neoptera</taxon>
        <taxon>Endopterygota</taxon>
        <taxon>Lepidoptera</taxon>
        <taxon>Glossata</taxon>
        <taxon>Ditrysia</taxon>
        <taxon>Tineoidea</taxon>
        <taxon>Psychidae</taxon>
        <taxon>Oiketicinae</taxon>
        <taxon>Eumeta</taxon>
    </lineage>
</organism>
<comment type="caution">
    <text evidence="3">The sequence shown here is derived from an EMBL/GenBank/DDBJ whole genome shotgun (WGS) entry which is preliminary data.</text>
</comment>
<dbReference type="PANTHER" id="PTHR47027:SF20">
    <property type="entry name" value="REVERSE TRANSCRIPTASE-LIKE PROTEIN WITH RNA-DIRECTED DNA POLYMERASE DOMAIN"/>
    <property type="match status" value="1"/>
</dbReference>
<evidence type="ECO:0000313" key="4">
    <source>
        <dbReference type="Proteomes" id="UP000299102"/>
    </source>
</evidence>
<keyword evidence="4" id="KW-1185">Reference proteome</keyword>
<feature type="compositionally biased region" description="Low complexity" evidence="1">
    <location>
        <begin position="103"/>
        <end position="114"/>
    </location>
</feature>
<feature type="compositionally biased region" description="Basic residues" evidence="1">
    <location>
        <begin position="62"/>
        <end position="90"/>
    </location>
</feature>
<dbReference type="GO" id="GO:0071897">
    <property type="term" value="P:DNA biosynthetic process"/>
    <property type="evidence" value="ECO:0007669"/>
    <property type="project" value="UniProtKB-ARBA"/>
</dbReference>
<name>A0A4C1T0C2_EUMVA</name>